<comment type="caution">
    <text evidence="3">The sequence shown here is derived from an EMBL/GenBank/DDBJ whole genome shotgun (WGS) entry which is preliminary data.</text>
</comment>
<dbReference type="SUPFAM" id="SSF144000">
    <property type="entry name" value="Oxysterol-binding protein-like"/>
    <property type="match status" value="1"/>
</dbReference>
<dbReference type="Gene3D" id="3.30.70.3490">
    <property type="match status" value="1"/>
</dbReference>
<comment type="similarity">
    <text evidence="1">Belongs to the OSBP family.</text>
</comment>
<feature type="region of interest" description="Disordered" evidence="2">
    <location>
        <begin position="198"/>
        <end position="390"/>
    </location>
</feature>
<feature type="compositionally biased region" description="Low complexity" evidence="2">
    <location>
        <begin position="198"/>
        <end position="216"/>
    </location>
</feature>
<dbReference type="Pfam" id="PF01237">
    <property type="entry name" value="Oxysterol_BP"/>
    <property type="match status" value="1"/>
</dbReference>
<protein>
    <recommendedName>
        <fullName evidence="5">Oxysterol-binding protein</fullName>
    </recommendedName>
</protein>
<evidence type="ECO:0000313" key="3">
    <source>
        <dbReference type="EMBL" id="KAK5110633.1"/>
    </source>
</evidence>
<dbReference type="Proteomes" id="UP001310890">
    <property type="component" value="Unassembled WGS sequence"/>
</dbReference>
<dbReference type="EMBL" id="JAVRRL010000047">
    <property type="protein sequence ID" value="KAK5110633.1"/>
    <property type="molecule type" value="Genomic_DNA"/>
</dbReference>
<dbReference type="PANTHER" id="PTHR10972">
    <property type="entry name" value="OXYSTEROL-BINDING PROTEIN-RELATED"/>
    <property type="match status" value="1"/>
</dbReference>
<feature type="compositionally biased region" description="Low complexity" evidence="2">
    <location>
        <begin position="305"/>
        <end position="324"/>
    </location>
</feature>
<accession>A0AAN7TDU8</accession>
<sequence length="390" mass="42509">MYARGILFGKMKYELGDHAVVRCPETGLEADIEFKVKGWMGGTYNAIGGNIKDSKTGKSLFELSGLWNEEMYIKDLATGKKELFFDAKHSKPSFPKARPLNEQSSRESQKLWDTTTRAIKKADQKTATDEKSRIEDEQRREAAERGEETSWQPKLFKAAPPGDEQNLDWVINANIDSKAPPEQQIKQILAIAPILPGQGQEQQRMQPEQNQRQAQQGIPEQGRDRAPPQTQPQQTQQASFLPQQGAVPSQEVQQSSLPPLQGPMPPQQAQQQRGGDRIDFGQNDGSATALSSSTQANTTQPQARTLAQSQSQTLSPQSTQSSLADMNSTELAAHMGAVDIGSGSGTSTKPTVRSMRGASNAGGSAGFKPGMPLQRTDSIGNEETFVDAES</sequence>
<evidence type="ECO:0008006" key="5">
    <source>
        <dbReference type="Google" id="ProtNLM"/>
    </source>
</evidence>
<name>A0AAN7TDU8_9PEZI</name>
<evidence type="ECO:0000313" key="4">
    <source>
        <dbReference type="Proteomes" id="UP001310890"/>
    </source>
</evidence>
<evidence type="ECO:0000256" key="2">
    <source>
        <dbReference type="SAM" id="MobiDB-lite"/>
    </source>
</evidence>
<feature type="compositionally biased region" description="Low complexity" evidence="2">
    <location>
        <begin position="227"/>
        <end position="237"/>
    </location>
</feature>
<dbReference type="InterPro" id="IPR000648">
    <property type="entry name" value="Oxysterol-bd"/>
</dbReference>
<dbReference type="PANTHER" id="PTHR10972:SF102">
    <property type="entry name" value="OXYSTEROL-BINDING PROTEIN"/>
    <property type="match status" value="1"/>
</dbReference>
<dbReference type="GO" id="GO:0005829">
    <property type="term" value="C:cytosol"/>
    <property type="evidence" value="ECO:0007669"/>
    <property type="project" value="TreeGrafter"/>
</dbReference>
<feature type="compositionally biased region" description="Polar residues" evidence="2">
    <location>
        <begin position="238"/>
        <end position="252"/>
    </location>
</feature>
<dbReference type="AlphaFoldDB" id="A0AAN7TDU8"/>
<dbReference type="Gene3D" id="2.40.160.120">
    <property type="match status" value="1"/>
</dbReference>
<proteinExistence type="inferred from homology"/>
<organism evidence="3 4">
    <name type="scientific">Meristemomyces frigidus</name>
    <dbReference type="NCBI Taxonomy" id="1508187"/>
    <lineage>
        <taxon>Eukaryota</taxon>
        <taxon>Fungi</taxon>
        <taxon>Dikarya</taxon>
        <taxon>Ascomycota</taxon>
        <taxon>Pezizomycotina</taxon>
        <taxon>Dothideomycetes</taxon>
        <taxon>Dothideomycetidae</taxon>
        <taxon>Mycosphaerellales</taxon>
        <taxon>Teratosphaeriaceae</taxon>
        <taxon>Meristemomyces</taxon>
    </lineage>
</organism>
<dbReference type="GO" id="GO:0032541">
    <property type="term" value="C:cortical endoplasmic reticulum"/>
    <property type="evidence" value="ECO:0007669"/>
    <property type="project" value="TreeGrafter"/>
</dbReference>
<reference evidence="3" key="1">
    <citation type="submission" date="2023-08" db="EMBL/GenBank/DDBJ databases">
        <title>Black Yeasts Isolated from many extreme environments.</title>
        <authorList>
            <person name="Coleine C."/>
            <person name="Stajich J.E."/>
            <person name="Selbmann L."/>
        </authorList>
    </citation>
    <scope>NUCLEOTIDE SEQUENCE</scope>
    <source>
        <strain evidence="3">CCFEE 5401</strain>
    </source>
</reference>
<feature type="region of interest" description="Disordered" evidence="2">
    <location>
        <begin position="92"/>
        <end position="163"/>
    </location>
</feature>
<dbReference type="GO" id="GO:0032934">
    <property type="term" value="F:sterol binding"/>
    <property type="evidence" value="ECO:0007669"/>
    <property type="project" value="TreeGrafter"/>
</dbReference>
<feature type="compositionally biased region" description="Polar residues" evidence="2">
    <location>
        <begin position="283"/>
        <end position="303"/>
    </location>
</feature>
<gene>
    <name evidence="3" type="ORF">LTR62_005672</name>
</gene>
<evidence type="ECO:0000256" key="1">
    <source>
        <dbReference type="ARBA" id="ARBA00008842"/>
    </source>
</evidence>
<feature type="compositionally biased region" description="Basic and acidic residues" evidence="2">
    <location>
        <begin position="120"/>
        <end position="148"/>
    </location>
</feature>
<dbReference type="InterPro" id="IPR037239">
    <property type="entry name" value="OSBP_sf"/>
</dbReference>
<dbReference type="GO" id="GO:0016020">
    <property type="term" value="C:membrane"/>
    <property type="evidence" value="ECO:0007669"/>
    <property type="project" value="TreeGrafter"/>
</dbReference>